<dbReference type="AlphaFoldDB" id="A0A1B0GLN8"/>
<comment type="similarity">
    <text evidence="1 2">Belongs to the peptidase C14A family.</text>
</comment>
<evidence type="ECO:0000313" key="6">
    <source>
        <dbReference type="Proteomes" id="UP000092461"/>
    </source>
</evidence>
<evidence type="ECO:0000259" key="4">
    <source>
        <dbReference type="PROSITE" id="PS50208"/>
    </source>
</evidence>
<evidence type="ECO:0000256" key="2">
    <source>
        <dbReference type="RuleBase" id="RU003971"/>
    </source>
</evidence>
<dbReference type="GO" id="GO:0006508">
    <property type="term" value="P:proteolysis"/>
    <property type="evidence" value="ECO:0007669"/>
    <property type="project" value="InterPro"/>
</dbReference>
<evidence type="ECO:0000313" key="5">
    <source>
        <dbReference type="EnsemblMetazoa" id="LLOJ010485-PA"/>
    </source>
</evidence>
<dbReference type="EMBL" id="AJWK01005641">
    <property type="status" value="NOT_ANNOTATED_CDS"/>
    <property type="molecule type" value="Genomic_DNA"/>
</dbReference>
<dbReference type="InterPro" id="IPR056259">
    <property type="entry name" value="Dredd_N"/>
</dbReference>
<dbReference type="Pfam" id="PF23725">
    <property type="entry name" value="Dredd_N"/>
    <property type="match status" value="1"/>
</dbReference>
<dbReference type="Pfam" id="PF23724">
    <property type="entry name" value="Dredd_2nd"/>
    <property type="match status" value="1"/>
</dbReference>
<dbReference type="SMART" id="SM00115">
    <property type="entry name" value="CASc"/>
    <property type="match status" value="1"/>
</dbReference>
<dbReference type="VEuPathDB" id="VectorBase:LLOJ010485"/>
<feature type="domain" description="Caspase family p10" evidence="3">
    <location>
        <begin position="392"/>
        <end position="479"/>
    </location>
</feature>
<dbReference type="InterPro" id="IPR015917">
    <property type="entry name" value="Pept_C14A"/>
</dbReference>
<dbReference type="InterPro" id="IPR052039">
    <property type="entry name" value="Caspase-related_regulators"/>
</dbReference>
<protein>
    <recommendedName>
        <fullName evidence="7">Caspase-8</fullName>
    </recommendedName>
</protein>
<dbReference type="PROSITE" id="PS50207">
    <property type="entry name" value="CASPASE_P10"/>
    <property type="match status" value="1"/>
</dbReference>
<dbReference type="InterPro" id="IPR029030">
    <property type="entry name" value="Caspase-like_dom_sf"/>
</dbReference>
<proteinExistence type="inferred from homology"/>
<dbReference type="VEuPathDB" id="VectorBase:LLONM1_008206"/>
<dbReference type="GO" id="GO:0004197">
    <property type="term" value="F:cysteine-type endopeptidase activity"/>
    <property type="evidence" value="ECO:0007669"/>
    <property type="project" value="InterPro"/>
</dbReference>
<dbReference type="PRINTS" id="PR00376">
    <property type="entry name" value="IL1BCENZYME"/>
</dbReference>
<dbReference type="PROSITE" id="PS50208">
    <property type="entry name" value="CASPASE_P20"/>
    <property type="match status" value="1"/>
</dbReference>
<dbReference type="PANTHER" id="PTHR22576:SF41">
    <property type="entry name" value="CASPASE 14, APOPTOSIS-RELATED CYSTEINE PEPTIDASE"/>
    <property type="match status" value="1"/>
</dbReference>
<name>A0A1B0GLN8_LUTLO</name>
<evidence type="ECO:0008006" key="7">
    <source>
        <dbReference type="Google" id="ProtNLM"/>
    </source>
</evidence>
<feature type="domain" description="Caspase family p20" evidence="4">
    <location>
        <begin position="247"/>
        <end position="381"/>
    </location>
</feature>
<dbReference type="InterPro" id="IPR011600">
    <property type="entry name" value="Pept_C14_caspase"/>
</dbReference>
<dbReference type="Proteomes" id="UP000092461">
    <property type="component" value="Unassembled WGS sequence"/>
</dbReference>
<evidence type="ECO:0000256" key="1">
    <source>
        <dbReference type="ARBA" id="ARBA00010134"/>
    </source>
</evidence>
<reference evidence="5" key="1">
    <citation type="submission" date="2020-05" db="UniProtKB">
        <authorList>
            <consortium name="EnsemblMetazoa"/>
        </authorList>
    </citation>
    <scope>IDENTIFICATION</scope>
    <source>
        <strain evidence="5">Jacobina</strain>
    </source>
</reference>
<sequence>MARISLEDLELLEKDLLFYEKVSVCFLLLRGQRDLNFLLEKLITAFKINRIGRLEDTKIITPWARSDPDYKWREHLVEALAIVKSNKVLKKLGFELSDLQETYHPHIDEFSVHVHPILKILYRMCEKMPRNGRQRLIQHIRNDCQDFINVGVDAEDFLEIYFLSWIQLKIISIGDKSGLGAQIDKVLEFLKVNEMDEFYDKLTKFTATSLDATVQEGSSPVRPKQPPKNNEMKEINEENYFQMNPDAMGYVVIVNEKNFHRDPLRIVETSFLQRDLETRHGTEKDVESLRETFSALGFSVIVKDDLTSDEILTSLAEYVEKTASRSFSSLIIVMLSHGFEGSIYGSNSIPVEIRRIKEALYCEKLKDIPKILIIQACQNNDAFLNGKLTIDAAPSVDAAANLLVAFSTVEGFVSIRHTTEGTWFIQILCSKIRQLYKKEHFGDILTKVTCEVAAQIGDGGQKMMPKYESTLLKNLYFFPQ</sequence>
<accession>A0A1B0GLN8</accession>
<dbReference type="Gene3D" id="3.40.50.1460">
    <property type="match status" value="1"/>
</dbReference>
<dbReference type="SUPFAM" id="SSF52129">
    <property type="entry name" value="Caspase-like"/>
    <property type="match status" value="1"/>
</dbReference>
<dbReference type="EnsemblMetazoa" id="LLOJ010485-RA">
    <property type="protein sequence ID" value="LLOJ010485-PA"/>
    <property type="gene ID" value="LLOJ010485"/>
</dbReference>
<dbReference type="InterPro" id="IPR056260">
    <property type="entry name" value="Dredd_2nd"/>
</dbReference>
<keyword evidence="6" id="KW-1185">Reference proteome</keyword>
<dbReference type="InterPro" id="IPR002138">
    <property type="entry name" value="Pept_C14_p10"/>
</dbReference>
<dbReference type="Pfam" id="PF00656">
    <property type="entry name" value="Peptidase_C14"/>
    <property type="match status" value="1"/>
</dbReference>
<organism evidence="5 6">
    <name type="scientific">Lutzomyia longipalpis</name>
    <name type="common">Sand fly</name>
    <dbReference type="NCBI Taxonomy" id="7200"/>
    <lineage>
        <taxon>Eukaryota</taxon>
        <taxon>Metazoa</taxon>
        <taxon>Ecdysozoa</taxon>
        <taxon>Arthropoda</taxon>
        <taxon>Hexapoda</taxon>
        <taxon>Insecta</taxon>
        <taxon>Pterygota</taxon>
        <taxon>Neoptera</taxon>
        <taxon>Endopterygota</taxon>
        <taxon>Diptera</taxon>
        <taxon>Nematocera</taxon>
        <taxon>Psychodoidea</taxon>
        <taxon>Psychodidae</taxon>
        <taxon>Lutzomyia</taxon>
        <taxon>Lutzomyia</taxon>
    </lineage>
</organism>
<dbReference type="PANTHER" id="PTHR22576">
    <property type="entry name" value="MUCOSA ASSOCIATED LYMPHOID TISSUE LYMPHOMA TRANSLOCATION PROTEIN 1/PARACASPASE"/>
    <property type="match status" value="1"/>
</dbReference>
<dbReference type="InterPro" id="IPR001309">
    <property type="entry name" value="Pept_C14_p20"/>
</dbReference>
<evidence type="ECO:0000259" key="3">
    <source>
        <dbReference type="PROSITE" id="PS50207"/>
    </source>
</evidence>